<feature type="binding site" evidence="10">
    <location>
        <position position="157"/>
    </location>
    <ligand>
        <name>Zn(2+)</name>
        <dbReference type="ChEBI" id="CHEBI:29105"/>
        <note>catalytic</note>
    </ligand>
</feature>
<dbReference type="GO" id="GO:0046872">
    <property type="term" value="F:metal ion binding"/>
    <property type="evidence" value="ECO:0007669"/>
    <property type="project" value="UniProtKB-KW"/>
</dbReference>
<keyword evidence="2" id="KW-0645">Protease</keyword>
<dbReference type="InParanoid" id="G0R594"/>
<dbReference type="RefSeq" id="XP_004024255.1">
    <property type="nucleotide sequence ID" value="XM_004024206.1"/>
</dbReference>
<dbReference type="Proteomes" id="UP000008983">
    <property type="component" value="Unassembled WGS sequence"/>
</dbReference>
<gene>
    <name evidence="13" type="ORF">IMG5_197060</name>
</gene>
<dbReference type="GO" id="GO:0016020">
    <property type="term" value="C:membrane"/>
    <property type="evidence" value="ECO:0007669"/>
    <property type="project" value="InterPro"/>
</dbReference>
<keyword evidence="6 10" id="KW-0482">Metalloprotease</keyword>
<evidence type="ECO:0000313" key="14">
    <source>
        <dbReference type="Proteomes" id="UP000008983"/>
    </source>
</evidence>
<protein>
    <submittedName>
        <fullName evidence="13">Leishmanolysin family protein, putative</fullName>
        <ecNumber evidence="13">3.4.21.75</ecNumber>
        <ecNumber evidence="13">3.4.24.36</ecNumber>
    </submittedName>
</protein>
<evidence type="ECO:0000256" key="11">
    <source>
        <dbReference type="SAM" id="Phobius"/>
    </source>
</evidence>
<dbReference type="eggNOG" id="KOG1225">
    <property type="taxonomic scope" value="Eukaryota"/>
</dbReference>
<dbReference type="EMBL" id="GL984363">
    <property type="protein sequence ID" value="EGR27371.1"/>
    <property type="molecule type" value="Genomic_DNA"/>
</dbReference>
<comment type="cofactor">
    <cofactor evidence="10">
        <name>Zn(2+)</name>
        <dbReference type="ChEBI" id="CHEBI:29105"/>
    </cofactor>
    <text evidence="10">Binds 1 zinc ion per subunit.</text>
</comment>
<name>G0R594_ICHMU</name>
<keyword evidence="3 10" id="KW-0479">Metal-binding</keyword>
<dbReference type="InterPro" id="IPR000742">
    <property type="entry name" value="EGF"/>
</dbReference>
<dbReference type="SUPFAM" id="SSF57184">
    <property type="entry name" value="Growth factor receptor domain"/>
    <property type="match status" value="1"/>
</dbReference>
<dbReference type="AlphaFoldDB" id="G0R594"/>
<evidence type="ECO:0000313" key="13">
    <source>
        <dbReference type="EMBL" id="EGR27371.1"/>
    </source>
</evidence>
<feature type="transmembrane region" description="Helical" evidence="11">
    <location>
        <begin position="691"/>
        <end position="711"/>
    </location>
</feature>
<dbReference type="GO" id="GO:0007155">
    <property type="term" value="P:cell adhesion"/>
    <property type="evidence" value="ECO:0007669"/>
    <property type="project" value="InterPro"/>
</dbReference>
<dbReference type="Pfam" id="PF18720">
    <property type="entry name" value="EGF_Tenascin"/>
    <property type="match status" value="1"/>
</dbReference>
<accession>G0R594</accession>
<dbReference type="eggNOG" id="KOG2556">
    <property type="taxonomic scope" value="Eukaryota"/>
</dbReference>
<dbReference type="OrthoDB" id="238768at2759"/>
<dbReference type="EC" id="3.4.21.75" evidence="13"/>
<dbReference type="Gene3D" id="2.10.220.10">
    <property type="entry name" value="Hormone Receptor, Insulin-like Growth Factor Receptor 1, Chain A, domain 2"/>
    <property type="match status" value="1"/>
</dbReference>
<dbReference type="Pfam" id="PF01457">
    <property type="entry name" value="Peptidase_M8"/>
    <property type="match status" value="1"/>
</dbReference>
<dbReference type="GO" id="GO:0006508">
    <property type="term" value="P:proteolysis"/>
    <property type="evidence" value="ECO:0007669"/>
    <property type="project" value="UniProtKB-KW"/>
</dbReference>
<dbReference type="GO" id="GO:0004252">
    <property type="term" value="F:serine-type endopeptidase activity"/>
    <property type="evidence" value="ECO:0007669"/>
    <property type="project" value="UniProtKB-EC"/>
</dbReference>
<keyword evidence="11" id="KW-0812">Transmembrane</keyword>
<evidence type="ECO:0000256" key="7">
    <source>
        <dbReference type="ARBA" id="ARBA00023157"/>
    </source>
</evidence>
<evidence type="ECO:0000256" key="6">
    <source>
        <dbReference type="ARBA" id="ARBA00023049"/>
    </source>
</evidence>
<dbReference type="GO" id="GO:0005737">
    <property type="term" value="C:cytoplasm"/>
    <property type="evidence" value="ECO:0007669"/>
    <property type="project" value="TreeGrafter"/>
</dbReference>
<dbReference type="FunFam" id="2.10.25.10:FF:000001">
    <property type="entry name" value="Tenascin C"/>
    <property type="match status" value="1"/>
</dbReference>
<dbReference type="PANTHER" id="PTHR10942">
    <property type="entry name" value="LEISHMANOLYSIN-LIKE PEPTIDASE"/>
    <property type="match status" value="1"/>
</dbReference>
<evidence type="ECO:0000259" key="12">
    <source>
        <dbReference type="PROSITE" id="PS00022"/>
    </source>
</evidence>
<reference evidence="13 14" key="1">
    <citation type="submission" date="2011-07" db="EMBL/GenBank/DDBJ databases">
        <authorList>
            <person name="Coyne R."/>
            <person name="Brami D."/>
            <person name="Johnson J."/>
            <person name="Hostetler J."/>
            <person name="Hannick L."/>
            <person name="Clark T."/>
            <person name="Cassidy-Hanley D."/>
            <person name="Inman J."/>
        </authorList>
    </citation>
    <scope>NUCLEOTIDE SEQUENCE [LARGE SCALE GENOMIC DNA]</scope>
    <source>
        <strain evidence="13 14">G5</strain>
    </source>
</reference>
<dbReference type="InterPro" id="IPR009030">
    <property type="entry name" value="Growth_fac_rcpt_cys_sf"/>
</dbReference>
<dbReference type="GeneID" id="14903430"/>
<keyword evidence="11" id="KW-1133">Transmembrane helix</keyword>
<evidence type="ECO:0000256" key="10">
    <source>
        <dbReference type="PIRSR" id="PIRSR601577-2"/>
    </source>
</evidence>
<proteinExistence type="inferred from homology"/>
<dbReference type="InterPro" id="IPR041161">
    <property type="entry name" value="EGF_Tenascin"/>
</dbReference>
<keyword evidence="5 10" id="KW-0862">Zinc</keyword>
<evidence type="ECO:0000256" key="4">
    <source>
        <dbReference type="ARBA" id="ARBA00022801"/>
    </source>
</evidence>
<evidence type="ECO:0000256" key="9">
    <source>
        <dbReference type="PIRSR" id="PIRSR601577-1"/>
    </source>
</evidence>
<dbReference type="Gene3D" id="3.90.132.10">
    <property type="entry name" value="Leishmanolysin , domain 2"/>
    <property type="match status" value="1"/>
</dbReference>
<evidence type="ECO:0000256" key="2">
    <source>
        <dbReference type="ARBA" id="ARBA00022670"/>
    </source>
</evidence>
<dbReference type="CDD" id="cd00064">
    <property type="entry name" value="FU"/>
    <property type="match status" value="1"/>
</dbReference>
<keyword evidence="11" id="KW-0472">Membrane</keyword>
<dbReference type="Gene3D" id="2.10.25.10">
    <property type="entry name" value="Laminin"/>
    <property type="match status" value="1"/>
</dbReference>
<evidence type="ECO:0000256" key="5">
    <source>
        <dbReference type="ARBA" id="ARBA00022833"/>
    </source>
</evidence>
<feature type="binding site" evidence="10">
    <location>
        <position position="153"/>
    </location>
    <ligand>
        <name>Zn(2+)</name>
        <dbReference type="ChEBI" id="CHEBI:29105"/>
        <note>catalytic</note>
    </ligand>
</feature>
<dbReference type="InterPro" id="IPR006212">
    <property type="entry name" value="Furin_repeat"/>
</dbReference>
<evidence type="ECO:0000256" key="3">
    <source>
        <dbReference type="ARBA" id="ARBA00022723"/>
    </source>
</evidence>
<dbReference type="Gene3D" id="3.10.170.20">
    <property type="match status" value="1"/>
</dbReference>
<keyword evidence="7" id="KW-1015">Disulfide bond</keyword>
<evidence type="ECO:0000256" key="8">
    <source>
        <dbReference type="ARBA" id="ARBA00023180"/>
    </source>
</evidence>
<evidence type="ECO:0000256" key="1">
    <source>
        <dbReference type="ARBA" id="ARBA00005860"/>
    </source>
</evidence>
<dbReference type="FunFam" id="3.90.132.10:FF:000001">
    <property type="entry name" value="leishmanolysin-like peptidase isoform X2"/>
    <property type="match status" value="1"/>
</dbReference>
<dbReference type="PANTHER" id="PTHR10942:SF0">
    <property type="entry name" value="LEISHMANOLYSIN-LIKE PEPTIDASE"/>
    <property type="match status" value="1"/>
</dbReference>
<feature type="domain" description="EGF-like" evidence="12">
    <location>
        <begin position="471"/>
        <end position="482"/>
    </location>
</feature>
<dbReference type="STRING" id="857967.G0R594"/>
<dbReference type="SUPFAM" id="SSF55486">
    <property type="entry name" value="Metalloproteases ('zincins'), catalytic domain"/>
    <property type="match status" value="1"/>
</dbReference>
<feature type="transmembrane region" description="Helical" evidence="11">
    <location>
        <begin position="747"/>
        <end position="767"/>
    </location>
</feature>
<dbReference type="PROSITE" id="PS00022">
    <property type="entry name" value="EGF_1"/>
    <property type="match status" value="1"/>
</dbReference>
<keyword evidence="14" id="KW-1185">Reference proteome</keyword>
<organism evidence="13 14">
    <name type="scientific">Ichthyophthirius multifiliis</name>
    <name type="common">White spot disease agent</name>
    <name type="synonym">Ich</name>
    <dbReference type="NCBI Taxonomy" id="5932"/>
    <lineage>
        <taxon>Eukaryota</taxon>
        <taxon>Sar</taxon>
        <taxon>Alveolata</taxon>
        <taxon>Ciliophora</taxon>
        <taxon>Intramacronucleata</taxon>
        <taxon>Oligohymenophorea</taxon>
        <taxon>Hymenostomatida</taxon>
        <taxon>Ophryoglenina</taxon>
        <taxon>Ichthyophthirius</taxon>
    </lineage>
</organism>
<feature type="active site" evidence="9">
    <location>
        <position position="154"/>
    </location>
</feature>
<comment type="similarity">
    <text evidence="1">Belongs to the peptidase M8 family.</text>
</comment>
<keyword evidence="4 13" id="KW-0378">Hydrolase</keyword>
<feature type="binding site" evidence="10">
    <location>
        <position position="235"/>
    </location>
    <ligand>
        <name>Zn(2+)</name>
        <dbReference type="ChEBI" id="CHEBI:29105"/>
        <note>catalytic</note>
    </ligand>
</feature>
<sequence>MANVFFKKQKRQSLQEQLQIILCQIKQNWVQPDNKKNTQKKLWKHLSFFSQDFQKYIQLKKNNIFPKNFLKKCYEVDIPDKDQKDGIANSDLHLYIVYYKEKNGELADAVFCAVADQGITRPTFGRVNFNIQKMDIIEGDMKTFQNDLETTIHEIMHIIGFSTHIMQYWIDPETNKPYKESFQQKLLKEKTYQGKQSFILTSKNVIEVTRKYYNCPKAEGMYLENQGVIGKIGSHWKRTLIYNELMTESSILVKSSISIFTIALLKDTGFYAEVNGNMAGQIFWGKGKGCEFLENVCQSKTEYPEFPQKVDDFQCSFEYEGFAYSETNKYADNCRMEQPEIEDLCTNPNAIDDEEDLEMEEDKLSDYSTQSKCFQSTAVQASSKYEYDISVRCHKFKCSSDASEISVIFPDIQLQVLCGIGEQGKQKDIDKSGKKAKGQITCPQDYNRFCNNSRICPNFCSQKGVCVNGQCICQSGYGGENCITKCSGVVNDGKCIQQGFCPSGKFKNPDNTCKSDCPQGLYGKNGNCEPCHSSCSRCTGPLPNQCSKCQFLTLLQDNQCVDKCNEKQGYKLNQAQGICESQISTICQGNCKTCEKKILLYVSLANKDIQNKLIIRAKIHVLWDLSQLKILNNVQNLQLDVFNKKILILVLHVILLKDIDQVQINNLQFARKIVHNVILRIHLSVLFAKDLNLKLIIVVVQINALVIVFILRVLENANNVLKIVKIVMIMVAKNVKMVSIQIQKLKLVLNVFLNKLIVKIVMIPSVYNVMIFKKKNANFCLRWKFRKWKYCNQWNQYNKMPDRVQIMQLIQRMLIMQLRFYYGKQNKKMYYMYLKIRQMYSMYGNKMHYLFF</sequence>
<dbReference type="EC" id="3.4.24.36" evidence="13"/>
<keyword evidence="8" id="KW-0325">Glycoprotein</keyword>
<dbReference type="SMART" id="SM00261">
    <property type="entry name" value="FU"/>
    <property type="match status" value="1"/>
</dbReference>
<dbReference type="GO" id="GO:0004222">
    <property type="term" value="F:metalloendopeptidase activity"/>
    <property type="evidence" value="ECO:0007669"/>
    <property type="project" value="InterPro"/>
</dbReference>
<dbReference type="InterPro" id="IPR001577">
    <property type="entry name" value="Peptidase_M8"/>
</dbReference>